<dbReference type="PaxDb" id="4097-A0A1S4A794"/>
<evidence type="ECO:0000313" key="2">
    <source>
        <dbReference type="RefSeq" id="XP_016472464.1"/>
    </source>
</evidence>
<evidence type="ECO:0000256" key="1">
    <source>
        <dbReference type="SAM" id="Coils"/>
    </source>
</evidence>
<sequence length="283" mass="32197">MVPRDEDISRHVVEIGPDEVKLHQDILPGIKGKLSLEGLSKDLIFKKFVGASQEQWDWLAKENEYRATIGRLEKQVLDLQFENDLQAATDEGEKKKLTQENKALKAQIQKMRTAARNPKRSRADESLKRKMTTLDNEAAKQAKDFKADREHYYDLMGHMEEEMQQLQNQHLHDTQVLEARNQQVGHLLQEKGRIRERAWAKGKPPPAYPANPAFIPPLTQTQEHPTVDSSACFPIYHHYQGTTSQTPQAPPPKPVSYPPPPATPIFVAPPLAIIHRSSSEPLF</sequence>
<name>A0A1S4A794_TOBAC</name>
<organism evidence="2">
    <name type="scientific">Nicotiana tabacum</name>
    <name type="common">Common tobacco</name>
    <dbReference type="NCBI Taxonomy" id="4097"/>
    <lineage>
        <taxon>Eukaryota</taxon>
        <taxon>Viridiplantae</taxon>
        <taxon>Streptophyta</taxon>
        <taxon>Embryophyta</taxon>
        <taxon>Tracheophyta</taxon>
        <taxon>Spermatophyta</taxon>
        <taxon>Magnoliopsida</taxon>
        <taxon>eudicotyledons</taxon>
        <taxon>Gunneridae</taxon>
        <taxon>Pentapetalae</taxon>
        <taxon>asterids</taxon>
        <taxon>lamiids</taxon>
        <taxon>Solanales</taxon>
        <taxon>Solanaceae</taxon>
        <taxon>Nicotianoideae</taxon>
        <taxon>Nicotianeae</taxon>
        <taxon>Nicotiana</taxon>
    </lineage>
</organism>
<dbReference type="RefSeq" id="XP_016472464.1">
    <property type="nucleotide sequence ID" value="XM_016616978.1"/>
</dbReference>
<gene>
    <name evidence="2" type="primary">LOC107794484</name>
</gene>
<accession>A0A1S4A794</accession>
<reference evidence="2" key="1">
    <citation type="submission" date="2025-08" db="UniProtKB">
        <authorList>
            <consortium name="RefSeq"/>
        </authorList>
    </citation>
    <scope>IDENTIFICATION</scope>
</reference>
<protein>
    <submittedName>
        <fullName evidence="2">TNFAIP3-interacting protein 1-like</fullName>
    </submittedName>
</protein>
<proteinExistence type="predicted"/>
<dbReference type="KEGG" id="nta:107794484"/>
<feature type="coiled-coil region" evidence="1">
    <location>
        <begin position="87"/>
        <end position="114"/>
    </location>
</feature>
<keyword evidence="1" id="KW-0175">Coiled coil</keyword>
<dbReference type="AlphaFoldDB" id="A0A1S4A794"/>